<evidence type="ECO:0000313" key="3">
    <source>
        <dbReference type="Proteomes" id="UP000621307"/>
    </source>
</evidence>
<reference evidence="2 3" key="1">
    <citation type="journal article" date="2020" name="ISME J.">
        <title>Comparative genomics reveals insights into cyanobacterial evolution and habitat adaptation.</title>
        <authorList>
            <person name="Chen M.Y."/>
            <person name="Teng W.K."/>
            <person name="Zhao L."/>
            <person name="Hu C.X."/>
            <person name="Zhou Y.K."/>
            <person name="Han B.P."/>
            <person name="Song L.R."/>
            <person name="Shu W.S."/>
        </authorList>
    </citation>
    <scope>NUCLEOTIDE SEQUENCE [LARGE SCALE GENOMIC DNA]</scope>
    <source>
        <strain evidence="2 3">FACHB-3921</strain>
    </source>
</reference>
<dbReference type="RefSeq" id="WP_190568419.1">
    <property type="nucleotide sequence ID" value="NZ_JACJQL010000023.1"/>
</dbReference>
<keyword evidence="3" id="KW-1185">Reference proteome</keyword>
<evidence type="ECO:0000259" key="1">
    <source>
        <dbReference type="SMART" id="SM00912"/>
    </source>
</evidence>
<organism evidence="2 3">
    <name type="scientific">Nostoc parmelioides FACHB-3921</name>
    <dbReference type="NCBI Taxonomy" id="2692909"/>
    <lineage>
        <taxon>Bacteria</taxon>
        <taxon>Bacillati</taxon>
        <taxon>Cyanobacteriota</taxon>
        <taxon>Cyanophyceae</taxon>
        <taxon>Nostocales</taxon>
        <taxon>Nostocaceae</taxon>
        <taxon>Nostoc</taxon>
    </lineage>
</organism>
<comment type="caution">
    <text evidence="2">The sequence shown here is derived from an EMBL/GenBank/DDBJ whole genome shotgun (WGS) entry which is preliminary data.</text>
</comment>
<protein>
    <submittedName>
        <fullName evidence="2">Filamentous hemagglutinin N-terminal domain-containing protein</fullName>
    </submittedName>
</protein>
<feature type="domain" description="Filamentous haemagglutinin FhaB/tRNA nuclease CdiA-like TPS" evidence="1">
    <location>
        <begin position="46"/>
        <end position="159"/>
    </location>
</feature>
<dbReference type="SMART" id="SM00912">
    <property type="entry name" value="Haemagg_act"/>
    <property type="match status" value="1"/>
</dbReference>
<dbReference type="Pfam" id="PF05860">
    <property type="entry name" value="TPS"/>
    <property type="match status" value="1"/>
</dbReference>
<dbReference type="InterPro" id="IPR012334">
    <property type="entry name" value="Pectin_lyas_fold"/>
</dbReference>
<gene>
    <name evidence="2" type="ORF">H6G14_16315</name>
</gene>
<dbReference type="SUPFAM" id="SSF51126">
    <property type="entry name" value="Pectin lyase-like"/>
    <property type="match status" value="2"/>
</dbReference>
<dbReference type="NCBIfam" id="TIGR01901">
    <property type="entry name" value="adhes_NPXG"/>
    <property type="match status" value="1"/>
</dbReference>
<accession>A0ABR8BIY8</accession>
<dbReference type="InterPro" id="IPR011050">
    <property type="entry name" value="Pectin_lyase_fold/virulence"/>
</dbReference>
<dbReference type="EMBL" id="JACJQL010000023">
    <property type="protein sequence ID" value="MBD2252850.1"/>
    <property type="molecule type" value="Genomic_DNA"/>
</dbReference>
<dbReference type="InterPro" id="IPR008638">
    <property type="entry name" value="FhaB/CdiA-like_TPS"/>
</dbReference>
<proteinExistence type="predicted"/>
<evidence type="ECO:0000313" key="2">
    <source>
        <dbReference type="EMBL" id="MBD2252850.1"/>
    </source>
</evidence>
<sequence length="809" mass="83798">MNNSRNFAQSQAELLLAKGTIISISVASILTSDISSAQITPDTTLGNQSSRVTTGVNIKEAGADLIEGGVQRGSSLFHSFTEFNVNNGQRVYFASPTGIADIFSRVTGSNASHILGTLGVNGTANLFLLNPNGIIFGTNAQLDIQGSLFATTANSFQFPGGNEFSATNPQAPPLLTMSVSVGVQYGLQQPASIINQGNLVTGEDLTLSAGSLDLRGRLEAGDDVFLNSQQGTIDINGSIISTSPSRISGDITIDSTGGSVYLNRSNLNTNNSGSGDAGDIRINASDQIFILNGSKISSQGNFGRIFIGAGNHKNTPKRVNINGRSEINTNNSGSGLAGDIIINASDQISILDGSTLSSNGNMGRIFIGISDSNKITPERVNIDNSRLSVDNVSAGGNTGNINIYSVEEVVIKDSYILSGKGSINISRNDNNSTANGGTVNIKSQGLVSLDKSSILADIFSSDQDGNGGDINISAGSLVLKNESKLDTSTSGTGNAGDVTITASDSILLENSQISSSLRNAATGKGGNITITTDFLTADKGTIEAQSPGKGDGGNINITTLNLWLRRQSKISTTAGAEGLGGNGGSIRINAKGGFIVAVPSEDNDIVANAFGGDGGNINIRANRTLGFENRGKLKPEQLKRIENNGSSDISASSDVGEDGEVAIETLSIDPSQGLVELPIELVDPSRLIAQSCGSANNRVAKEQSEFVITGRGGLPPSPDDILKPGIRLPEWVVNNTINSSNNSENITIKEVDLKQLSSNTSNSLVEAVGMVHNANGDVVLTTQPVVATPIHSSGLSSKVCGLIQGNVRE</sequence>
<name>A0ABR8BIY8_9NOSO</name>
<dbReference type="Gene3D" id="2.160.20.10">
    <property type="entry name" value="Single-stranded right-handed beta-helix, Pectin lyase-like"/>
    <property type="match status" value="1"/>
</dbReference>
<dbReference type="Proteomes" id="UP000621307">
    <property type="component" value="Unassembled WGS sequence"/>
</dbReference>